<evidence type="ECO:0000313" key="3">
    <source>
        <dbReference type="Proteomes" id="UP000187059"/>
    </source>
</evidence>
<reference evidence="2 3" key="1">
    <citation type="submission" date="2016-04" db="EMBL/GenBank/DDBJ databases">
        <title>Deep-sea bacteria in the southern Pacific.</title>
        <authorList>
            <person name="Tang K."/>
        </authorList>
    </citation>
    <scope>NUCLEOTIDE SEQUENCE [LARGE SCALE GENOMIC DNA]</scope>
    <source>
        <strain evidence="2 3">JLT2014</strain>
    </source>
</reference>
<organism evidence="2 3">
    <name type="scientific">Salipiger abyssi</name>
    <dbReference type="NCBI Taxonomy" id="1250539"/>
    <lineage>
        <taxon>Bacteria</taxon>
        <taxon>Pseudomonadati</taxon>
        <taxon>Pseudomonadota</taxon>
        <taxon>Alphaproteobacteria</taxon>
        <taxon>Rhodobacterales</taxon>
        <taxon>Roseobacteraceae</taxon>
        <taxon>Salipiger</taxon>
    </lineage>
</organism>
<proteinExistence type="predicted"/>
<dbReference type="KEGG" id="paby:Ga0080574_TMP3910"/>
<dbReference type="EMBL" id="CP015093">
    <property type="protein sequence ID" value="APZ54244.1"/>
    <property type="molecule type" value="Genomic_DNA"/>
</dbReference>
<feature type="signal peptide" evidence="1">
    <location>
        <begin position="1"/>
        <end position="22"/>
    </location>
</feature>
<dbReference type="AlphaFoldDB" id="A0A1P8UXX2"/>
<evidence type="ECO:0000256" key="1">
    <source>
        <dbReference type="SAM" id="SignalP"/>
    </source>
</evidence>
<sequence length="43" mass="4362" precursor="true">MKTLTILQAAALAVLAVFGAYAAHGQPPSCDASNTEISTPCDL</sequence>
<protein>
    <submittedName>
        <fullName evidence="2">Uncharacterized protein</fullName>
    </submittedName>
</protein>
<keyword evidence="3" id="KW-1185">Reference proteome</keyword>
<keyword evidence="1" id="KW-0732">Signal</keyword>
<name>A0A1P8UXX2_9RHOB</name>
<feature type="chain" id="PRO_5010206229" evidence="1">
    <location>
        <begin position="23"/>
        <end position="43"/>
    </location>
</feature>
<dbReference type="Proteomes" id="UP000187059">
    <property type="component" value="Chromosome"/>
</dbReference>
<gene>
    <name evidence="2" type="ORF">Ga0080574_TMP3910</name>
</gene>
<evidence type="ECO:0000313" key="2">
    <source>
        <dbReference type="EMBL" id="APZ54244.1"/>
    </source>
</evidence>
<dbReference type="RefSeq" id="WP_257787897.1">
    <property type="nucleotide sequence ID" value="NZ_CP015093.1"/>
</dbReference>
<accession>A0A1P8UXX2</accession>